<sequence length="314" mass="37098">MTDAAPIQTNSKQVKSKKTAYDFSIANISENALYQFFPEILDILLRDRTASFYAKKKRNIIWANNNYQEFGEKYQANCQINTNLITGEMGNLIVPRALKSKEQQKERTKSKAEVFTPSWVVKKQNDALDENFLNEDLITCISRTWLEITCGEAPYMANRYEMTTGKIIPINERVGFVDKKLKRINQEIHHKKKWQEFTKKAYQTSFGFEWNGDSLLLARENLLFTYRDYYFEKWKSEPEYDDLKQIAQIISYNIFQMDGLTQCIPLTQKREVVVNYQGDLFVDIKPQTIITHQGWRVKIKDWKTKKMVDFMEYS</sequence>
<dbReference type="Proteomes" id="UP000254107">
    <property type="component" value="Unassembled WGS sequence"/>
</dbReference>
<name>A0A378QML4_MORLA</name>
<protein>
    <submittedName>
        <fullName evidence="1">Uncharacterized protein</fullName>
    </submittedName>
</protein>
<dbReference type="AlphaFoldDB" id="A0A378QML4"/>
<reference evidence="1 2" key="1">
    <citation type="submission" date="2018-06" db="EMBL/GenBank/DDBJ databases">
        <authorList>
            <consortium name="Pathogen Informatics"/>
            <person name="Doyle S."/>
        </authorList>
    </citation>
    <scope>NUCLEOTIDE SEQUENCE [LARGE SCALE GENOMIC DNA]</scope>
    <source>
        <strain evidence="1 2">NCTC7911</strain>
    </source>
</reference>
<evidence type="ECO:0000313" key="2">
    <source>
        <dbReference type="Proteomes" id="UP000254107"/>
    </source>
</evidence>
<proteinExistence type="predicted"/>
<accession>A0A378QML4</accession>
<dbReference type="RefSeq" id="WP_181879743.1">
    <property type="nucleotide sequence ID" value="NZ_UGQC01000001.1"/>
</dbReference>
<organism evidence="1 2">
    <name type="scientific">Moraxella lacunata</name>
    <dbReference type="NCBI Taxonomy" id="477"/>
    <lineage>
        <taxon>Bacteria</taxon>
        <taxon>Pseudomonadati</taxon>
        <taxon>Pseudomonadota</taxon>
        <taxon>Gammaproteobacteria</taxon>
        <taxon>Moraxellales</taxon>
        <taxon>Moraxellaceae</taxon>
        <taxon>Moraxella</taxon>
    </lineage>
</organism>
<dbReference type="GeneID" id="302271455"/>
<evidence type="ECO:0000313" key="1">
    <source>
        <dbReference type="EMBL" id="STZ01544.1"/>
    </source>
</evidence>
<gene>
    <name evidence="1" type="ORF">NCTC7911_02977</name>
</gene>
<dbReference type="EMBL" id="UGQC01000001">
    <property type="protein sequence ID" value="STZ01544.1"/>
    <property type="molecule type" value="Genomic_DNA"/>
</dbReference>
<keyword evidence="2" id="KW-1185">Reference proteome</keyword>
<dbReference type="REBASE" id="405856">
    <property type="entry name" value="Mla7911ORF2977P"/>
</dbReference>